<dbReference type="EMBL" id="CP007029">
    <property type="protein sequence ID" value="AHE99812.1"/>
    <property type="molecule type" value="Genomic_DNA"/>
</dbReference>
<organism evidence="1 2">
    <name type="scientific">Thioalkalivibrio paradoxus ARh 1</name>
    <dbReference type="NCBI Taxonomy" id="713585"/>
    <lineage>
        <taxon>Bacteria</taxon>
        <taxon>Pseudomonadati</taxon>
        <taxon>Pseudomonadota</taxon>
        <taxon>Gammaproteobacteria</taxon>
        <taxon>Chromatiales</taxon>
        <taxon>Ectothiorhodospiraceae</taxon>
        <taxon>Thioalkalivibrio</taxon>
    </lineage>
</organism>
<accession>W0DRD5</accession>
<dbReference type="KEGG" id="tti:THITH_00680"/>
<reference evidence="1 2" key="1">
    <citation type="submission" date="2013-12" db="EMBL/GenBank/DDBJ databases">
        <authorList>
            <consortium name="DOE Joint Genome Institute"/>
            <person name="Muyzer G."/>
            <person name="Huntemann M."/>
            <person name="Han J."/>
            <person name="Chen A."/>
            <person name="Kyrpides N."/>
            <person name="Mavromatis K."/>
            <person name="Markowitz V."/>
            <person name="Palaniappan K."/>
            <person name="Ivanova N."/>
            <person name="Schaumberg A."/>
            <person name="Pati A."/>
            <person name="Liolios K."/>
            <person name="Nordberg H.P."/>
            <person name="Cantor M.N."/>
            <person name="Hua S.X."/>
            <person name="Woyke T."/>
        </authorList>
    </citation>
    <scope>NUCLEOTIDE SEQUENCE [LARGE SCALE GENOMIC DNA]</scope>
    <source>
        <strain evidence="1 2">ARh 1</strain>
    </source>
</reference>
<proteinExistence type="predicted"/>
<name>W0DRD5_9GAMM</name>
<evidence type="ECO:0000313" key="1">
    <source>
        <dbReference type="EMBL" id="AHE99812.1"/>
    </source>
</evidence>
<dbReference type="Proteomes" id="UP000005289">
    <property type="component" value="Chromosome"/>
</dbReference>
<keyword evidence="2" id="KW-1185">Reference proteome</keyword>
<dbReference type="AlphaFoldDB" id="W0DRD5"/>
<protein>
    <submittedName>
        <fullName evidence="1">Uncharacterized protein</fullName>
    </submittedName>
</protein>
<evidence type="ECO:0000313" key="2">
    <source>
        <dbReference type="Proteomes" id="UP000005289"/>
    </source>
</evidence>
<gene>
    <name evidence="1" type="ORF">THITH_00680</name>
</gene>
<dbReference type="HOGENOM" id="CLU_1601956_0_0_6"/>
<sequence length="166" mass="18693">MKRCEIKSPRHILHPGKLEDTPVPLRQEYGLPIDNARRQVQRAPRTRLAQCPIPGARCDRIFRAGHNGRTDHTERYAGSLKHSFAAPLSTQVALCGWSTIKSKRFERTIFGTPLPWNGLRIDVDGPCQNIPAATIAEQVDQALDIFGLKRNIIENRVKALVREVTP</sequence>